<dbReference type="EMBL" id="MU854354">
    <property type="protein sequence ID" value="KAK4041596.1"/>
    <property type="molecule type" value="Genomic_DNA"/>
</dbReference>
<dbReference type="InterPro" id="IPR002575">
    <property type="entry name" value="Aminoglycoside_PTrfase"/>
</dbReference>
<feature type="domain" description="Aminoglycoside phosphotransferase" evidence="1">
    <location>
        <begin position="34"/>
        <end position="246"/>
    </location>
</feature>
<protein>
    <recommendedName>
        <fullName evidence="1">Aminoglycoside phosphotransferase domain-containing protein</fullName>
    </recommendedName>
</protein>
<dbReference type="Proteomes" id="UP001303115">
    <property type="component" value="Unassembled WGS sequence"/>
</dbReference>
<accession>A0AAN6PMJ3</accession>
<evidence type="ECO:0000313" key="2">
    <source>
        <dbReference type="EMBL" id="KAK4041596.1"/>
    </source>
</evidence>
<evidence type="ECO:0000259" key="1">
    <source>
        <dbReference type="Pfam" id="PF01636"/>
    </source>
</evidence>
<evidence type="ECO:0000313" key="3">
    <source>
        <dbReference type="Proteomes" id="UP001303115"/>
    </source>
</evidence>
<reference evidence="3" key="1">
    <citation type="journal article" date="2023" name="Mol. Phylogenet. Evol.">
        <title>Genome-scale phylogeny and comparative genomics of the fungal order Sordariales.</title>
        <authorList>
            <person name="Hensen N."/>
            <person name="Bonometti L."/>
            <person name="Westerberg I."/>
            <person name="Brannstrom I.O."/>
            <person name="Guillou S."/>
            <person name="Cros-Aarteil S."/>
            <person name="Calhoun S."/>
            <person name="Haridas S."/>
            <person name="Kuo A."/>
            <person name="Mondo S."/>
            <person name="Pangilinan J."/>
            <person name="Riley R."/>
            <person name="LaButti K."/>
            <person name="Andreopoulos B."/>
            <person name="Lipzen A."/>
            <person name="Chen C."/>
            <person name="Yan M."/>
            <person name="Daum C."/>
            <person name="Ng V."/>
            <person name="Clum A."/>
            <person name="Steindorff A."/>
            <person name="Ohm R.A."/>
            <person name="Martin F."/>
            <person name="Silar P."/>
            <person name="Natvig D.O."/>
            <person name="Lalanne C."/>
            <person name="Gautier V."/>
            <person name="Ament-Velasquez S.L."/>
            <person name="Kruys A."/>
            <person name="Hutchinson M.I."/>
            <person name="Powell A.J."/>
            <person name="Barry K."/>
            <person name="Miller A.N."/>
            <person name="Grigoriev I.V."/>
            <person name="Debuchy R."/>
            <person name="Gladieux P."/>
            <person name="Hiltunen Thoren M."/>
            <person name="Johannesson H."/>
        </authorList>
    </citation>
    <scope>NUCLEOTIDE SEQUENCE [LARGE SCALE GENOMIC DNA]</scope>
    <source>
        <strain evidence="3">CBS 284.82</strain>
    </source>
</reference>
<keyword evidence="3" id="KW-1185">Reference proteome</keyword>
<dbReference type="InterPro" id="IPR051678">
    <property type="entry name" value="AGP_Transferase"/>
</dbReference>
<dbReference type="PANTHER" id="PTHR21310:SF37">
    <property type="entry name" value="AMINOGLYCOSIDE PHOSPHOTRANSFERASE DOMAIN-CONTAINING PROTEIN"/>
    <property type="match status" value="1"/>
</dbReference>
<proteinExistence type="predicted"/>
<dbReference type="PANTHER" id="PTHR21310">
    <property type="entry name" value="AMINOGLYCOSIDE PHOSPHOTRANSFERASE-RELATED-RELATED"/>
    <property type="match status" value="1"/>
</dbReference>
<organism evidence="2 3">
    <name type="scientific">Parachaetomium inaequale</name>
    <dbReference type="NCBI Taxonomy" id="2588326"/>
    <lineage>
        <taxon>Eukaryota</taxon>
        <taxon>Fungi</taxon>
        <taxon>Dikarya</taxon>
        <taxon>Ascomycota</taxon>
        <taxon>Pezizomycotina</taxon>
        <taxon>Sordariomycetes</taxon>
        <taxon>Sordariomycetidae</taxon>
        <taxon>Sordariales</taxon>
        <taxon>Chaetomiaceae</taxon>
        <taxon>Parachaetomium</taxon>
    </lineage>
</organism>
<dbReference type="SUPFAM" id="SSF56112">
    <property type="entry name" value="Protein kinase-like (PK-like)"/>
    <property type="match status" value="1"/>
</dbReference>
<sequence length="403" mass="44632">MASNSPISPGAVLALGSALRNDGSWPMLCFGTDCSPFQSGWSQVYALRFPDDREVSWAFHVPAQTGPSLTPKTVAAVVESEASMLAKLDESGFRWSPKLIHYDAGHDNLIKRPYLVMSWVHGKSLEWTNSAPKPQHREKILRQIMGIQLELAERTKVSRPGASTLTFLTTVVDGKVMNAAREVDKEPAPGVRDCLIHRALLRYVIHKTLEFEPSIFSVSHGNLAAENIIVDSDYNITGIVGWSSARALPLQLAFRLPRFLATKPDSPNQLAPQLPDDLPAFAKQYLQPSPTLMADRHFVRLYLASLAADHDQGERASLAQAMKHVLSDLDVNWQYLIIEACFSKGLQAWLADRGWLLLGTKGHMASLADFPPEKIMHEAEEFLREKGTGDDSLREAILKACDS</sequence>
<name>A0AAN6PMJ3_9PEZI</name>
<dbReference type="Pfam" id="PF01636">
    <property type="entry name" value="APH"/>
    <property type="match status" value="1"/>
</dbReference>
<gene>
    <name evidence="2" type="ORF">C8A01DRAFT_14662</name>
</gene>
<dbReference type="InterPro" id="IPR011009">
    <property type="entry name" value="Kinase-like_dom_sf"/>
</dbReference>
<comment type="caution">
    <text evidence="2">The sequence shown here is derived from an EMBL/GenBank/DDBJ whole genome shotgun (WGS) entry which is preliminary data.</text>
</comment>
<dbReference type="AlphaFoldDB" id="A0AAN6PMJ3"/>